<comment type="similarity">
    <text evidence="1">Belongs to the AfsR/DnrI/RedD regulatory family.</text>
</comment>
<dbReference type="PRINTS" id="PR00364">
    <property type="entry name" value="DISEASERSIST"/>
</dbReference>
<dbReference type="GO" id="GO:0006355">
    <property type="term" value="P:regulation of DNA-templated transcription"/>
    <property type="evidence" value="ECO:0007669"/>
    <property type="project" value="InterPro"/>
</dbReference>
<dbReference type="InterPro" id="IPR027417">
    <property type="entry name" value="P-loop_NTPase"/>
</dbReference>
<dbReference type="Pfam" id="PF13424">
    <property type="entry name" value="TPR_12"/>
    <property type="match status" value="1"/>
</dbReference>
<evidence type="ECO:0000256" key="7">
    <source>
        <dbReference type="PROSITE-ProRule" id="PRU01091"/>
    </source>
</evidence>
<name>A0A2X0J497_9ACTN</name>
<dbReference type="PANTHER" id="PTHR35807">
    <property type="entry name" value="TRANSCRIPTIONAL REGULATOR REDD-RELATED"/>
    <property type="match status" value="1"/>
</dbReference>
<dbReference type="InterPro" id="IPR019734">
    <property type="entry name" value="TPR_rpt"/>
</dbReference>
<dbReference type="RefSeq" id="WP_111501277.1">
    <property type="nucleotide sequence ID" value="NZ_QKYN01000053.1"/>
</dbReference>
<reference evidence="9 10" key="1">
    <citation type="submission" date="2018-06" db="EMBL/GenBank/DDBJ databases">
        <title>Streptacidiphilus pinicola sp. nov., isolated from pine grove soil.</title>
        <authorList>
            <person name="Roh S.G."/>
            <person name="Park S."/>
            <person name="Kim M.-K."/>
            <person name="Yun B.-R."/>
            <person name="Park J."/>
            <person name="Kim M.J."/>
            <person name="Kim Y.S."/>
            <person name="Kim S.B."/>
        </authorList>
    </citation>
    <scope>NUCLEOTIDE SEQUENCE [LARGE SCALE GENOMIC DNA]</scope>
    <source>
        <strain evidence="9 10">MMS16-CNU450</strain>
    </source>
</reference>
<feature type="domain" description="OmpR/PhoB-type" evidence="8">
    <location>
        <begin position="1"/>
        <end position="98"/>
    </location>
</feature>
<dbReference type="CDD" id="cd15831">
    <property type="entry name" value="BTAD"/>
    <property type="match status" value="1"/>
</dbReference>
<keyword evidence="4 7" id="KW-0238">DNA-binding</keyword>
<evidence type="ECO:0000256" key="6">
    <source>
        <dbReference type="PROSITE-ProRule" id="PRU00339"/>
    </source>
</evidence>
<sequence>MAEHLEFNVLGPLTVTVGGASIPLGGPRQRTILALLLVVPGRVVPLDTLVDAVWNSTPPSTARTQVAICVGALRKIFKNAGIEEDVLVTAHPGYRLETAGHRFDSTDFAQLVHTGEQYANEGRFEEAAQAYTEALDIWRGPAFAGVTGPLIEDESARLEELRLNAVDDSTGIQLELGRHQELVPSLAAMVREHPLRERTRYHLMLAQYRSGRRADAMETYRDARTRFVDELGIDPGPDLQELHDAILRDDPSLAAPPTPTVERRVVQEVAVPRELPPDVAAFTGRVDELAALDTLVQDTAGEGANGTSTVGLITGAAGIGKSGLAMHWAFRAAEHFPDGQLFADLRGYDEHHEPVTAHDVLSRFLRSLGVAGEQIPEDLDERIALFRSLLADRRVLIVLDNVRSHAQIRPLMPGSQGCCVLVTSRDQLEDLVTWPARARVHLRQLSEREAVALLTAIVGEARITPAGKDALQLAELCDRLPLALRIAAARLASKQHWTVRNLVRRLSDEQRRLDELSQGESQVRVGFALSYRYLSKEAARLLRLLGLVDAPDFTAWVGAALLDIDVLDAEEVFEVLVDAQFLEVTGTDATGRLRYRMHNLVRLYARERAQQEEAETERLAACSRFLSTFLTIAREADSREAAGAERGVHSSAPGRPIDAETLDELLEVPLVWFEAERLALTSSVRQAARMGIADIAWGLTVCSTAFFGIRSYTEDWGQCSEEALAAAQAAGDLRGQGAMHYSLGTLELARIRLGEAETHFETALRIFTEAGEDEGRALTLRSHALVDRVRGDLDLALRRLGEALPLFRAAGDRNCESHTLSNIAETELDAGRPEAALAPAVEALRMEESRGTDTRNLAQALYRLGRVRSGLNEFAAAEEAFLRAVRIVKEKGDMAGLTFVLMGLGEVRLAQGDPVGAETTLMDALEMAEQIGAWSAAGRVELLLGSVNEALGRPEAARARVVAARERFVEIGAAVWQRRAEEALGALVV</sequence>
<dbReference type="Pfam" id="PF13181">
    <property type="entry name" value="TPR_8"/>
    <property type="match status" value="1"/>
</dbReference>
<dbReference type="SMART" id="SM01043">
    <property type="entry name" value="BTAD"/>
    <property type="match status" value="1"/>
</dbReference>
<dbReference type="InterPro" id="IPR051677">
    <property type="entry name" value="AfsR-DnrI-RedD_regulator"/>
</dbReference>
<comment type="caution">
    <text evidence="9">The sequence shown here is derived from an EMBL/GenBank/DDBJ whole genome shotgun (WGS) entry which is preliminary data.</text>
</comment>
<keyword evidence="3" id="KW-0805">Transcription regulation</keyword>
<dbReference type="GO" id="GO:0043531">
    <property type="term" value="F:ADP binding"/>
    <property type="evidence" value="ECO:0007669"/>
    <property type="project" value="InterPro"/>
</dbReference>
<dbReference type="PANTHER" id="PTHR35807:SF1">
    <property type="entry name" value="TRANSCRIPTIONAL REGULATOR REDD"/>
    <property type="match status" value="1"/>
</dbReference>
<organism evidence="9 10">
    <name type="scientific">Streptacidiphilus pinicola</name>
    <dbReference type="NCBI Taxonomy" id="2219663"/>
    <lineage>
        <taxon>Bacteria</taxon>
        <taxon>Bacillati</taxon>
        <taxon>Actinomycetota</taxon>
        <taxon>Actinomycetes</taxon>
        <taxon>Kitasatosporales</taxon>
        <taxon>Streptomycetaceae</taxon>
        <taxon>Streptacidiphilus</taxon>
    </lineage>
</organism>
<dbReference type="SUPFAM" id="SSF52540">
    <property type="entry name" value="P-loop containing nucleoside triphosphate hydrolases"/>
    <property type="match status" value="1"/>
</dbReference>
<dbReference type="GO" id="GO:0000160">
    <property type="term" value="P:phosphorelay signal transduction system"/>
    <property type="evidence" value="ECO:0007669"/>
    <property type="project" value="UniProtKB-KW"/>
</dbReference>
<dbReference type="PROSITE" id="PS51755">
    <property type="entry name" value="OMPR_PHOB"/>
    <property type="match status" value="1"/>
</dbReference>
<dbReference type="AlphaFoldDB" id="A0A2X0J497"/>
<gene>
    <name evidence="9" type="ORF">DN069_13945</name>
</gene>
<dbReference type="EMBL" id="QKYN01000053">
    <property type="protein sequence ID" value="RAG85056.1"/>
    <property type="molecule type" value="Genomic_DNA"/>
</dbReference>
<evidence type="ECO:0000256" key="5">
    <source>
        <dbReference type="ARBA" id="ARBA00023163"/>
    </source>
</evidence>
<dbReference type="SMART" id="SM00028">
    <property type="entry name" value="TPR"/>
    <property type="match status" value="5"/>
</dbReference>
<dbReference type="Gene3D" id="1.25.40.10">
    <property type="entry name" value="Tetratricopeptide repeat domain"/>
    <property type="match status" value="2"/>
</dbReference>
<dbReference type="OrthoDB" id="7628974at2"/>
<proteinExistence type="inferred from homology"/>
<dbReference type="InterPro" id="IPR005158">
    <property type="entry name" value="BTAD"/>
</dbReference>
<evidence type="ECO:0000313" key="9">
    <source>
        <dbReference type="EMBL" id="RAG85056.1"/>
    </source>
</evidence>
<dbReference type="SUPFAM" id="SSF46894">
    <property type="entry name" value="C-terminal effector domain of the bipartite response regulators"/>
    <property type="match status" value="1"/>
</dbReference>
<keyword evidence="2" id="KW-0902">Two-component regulatory system</keyword>
<protein>
    <submittedName>
        <fullName evidence="9">Transcriptional regulator</fullName>
    </submittedName>
</protein>
<dbReference type="InterPro" id="IPR001867">
    <property type="entry name" value="OmpR/PhoB-type_DNA-bd"/>
</dbReference>
<dbReference type="PROSITE" id="PS50005">
    <property type="entry name" value="TPR"/>
    <property type="match status" value="1"/>
</dbReference>
<evidence type="ECO:0000256" key="2">
    <source>
        <dbReference type="ARBA" id="ARBA00023012"/>
    </source>
</evidence>
<dbReference type="Gene3D" id="1.10.10.10">
    <property type="entry name" value="Winged helix-like DNA-binding domain superfamily/Winged helix DNA-binding domain"/>
    <property type="match status" value="1"/>
</dbReference>
<dbReference type="SUPFAM" id="SSF48452">
    <property type="entry name" value="TPR-like"/>
    <property type="match status" value="3"/>
</dbReference>
<accession>A0A2X0J497</accession>
<feature type="repeat" description="TPR" evidence="6">
    <location>
        <begin position="858"/>
        <end position="891"/>
    </location>
</feature>
<dbReference type="Pfam" id="PF03704">
    <property type="entry name" value="BTAD"/>
    <property type="match status" value="1"/>
</dbReference>
<dbReference type="Pfam" id="PF00486">
    <property type="entry name" value="Trans_reg_C"/>
    <property type="match status" value="1"/>
</dbReference>
<dbReference type="Proteomes" id="UP000248889">
    <property type="component" value="Unassembled WGS sequence"/>
</dbReference>
<dbReference type="SMART" id="SM00862">
    <property type="entry name" value="Trans_reg_C"/>
    <property type="match status" value="1"/>
</dbReference>
<evidence type="ECO:0000256" key="1">
    <source>
        <dbReference type="ARBA" id="ARBA00005820"/>
    </source>
</evidence>
<dbReference type="InterPro" id="IPR011990">
    <property type="entry name" value="TPR-like_helical_dom_sf"/>
</dbReference>
<keyword evidence="5" id="KW-0804">Transcription</keyword>
<dbReference type="InterPro" id="IPR036388">
    <property type="entry name" value="WH-like_DNA-bd_sf"/>
</dbReference>
<evidence type="ECO:0000256" key="3">
    <source>
        <dbReference type="ARBA" id="ARBA00023015"/>
    </source>
</evidence>
<dbReference type="GO" id="GO:0003677">
    <property type="term" value="F:DNA binding"/>
    <property type="evidence" value="ECO:0007669"/>
    <property type="project" value="UniProtKB-UniRule"/>
</dbReference>
<feature type="DNA-binding region" description="OmpR/PhoB-type" evidence="7">
    <location>
        <begin position="1"/>
        <end position="98"/>
    </location>
</feature>
<evidence type="ECO:0000256" key="4">
    <source>
        <dbReference type="ARBA" id="ARBA00023125"/>
    </source>
</evidence>
<keyword evidence="6" id="KW-0802">TPR repeat</keyword>
<dbReference type="InterPro" id="IPR002182">
    <property type="entry name" value="NB-ARC"/>
</dbReference>
<evidence type="ECO:0000259" key="8">
    <source>
        <dbReference type="PROSITE" id="PS51755"/>
    </source>
</evidence>
<evidence type="ECO:0000313" key="10">
    <source>
        <dbReference type="Proteomes" id="UP000248889"/>
    </source>
</evidence>
<dbReference type="Gene3D" id="3.40.50.300">
    <property type="entry name" value="P-loop containing nucleotide triphosphate hydrolases"/>
    <property type="match status" value="1"/>
</dbReference>
<keyword evidence="10" id="KW-1185">Reference proteome</keyword>
<dbReference type="Pfam" id="PF00931">
    <property type="entry name" value="NB-ARC"/>
    <property type="match status" value="1"/>
</dbReference>
<dbReference type="InterPro" id="IPR016032">
    <property type="entry name" value="Sig_transdc_resp-reg_C-effctor"/>
</dbReference>